<gene>
    <name evidence="1" type="ORF">TCM_017685</name>
</gene>
<organism evidence="1 2">
    <name type="scientific">Theobroma cacao</name>
    <name type="common">Cacao</name>
    <name type="synonym">Cocoa</name>
    <dbReference type="NCBI Taxonomy" id="3641"/>
    <lineage>
        <taxon>Eukaryota</taxon>
        <taxon>Viridiplantae</taxon>
        <taxon>Streptophyta</taxon>
        <taxon>Embryophyta</taxon>
        <taxon>Tracheophyta</taxon>
        <taxon>Spermatophyta</taxon>
        <taxon>Magnoliopsida</taxon>
        <taxon>eudicotyledons</taxon>
        <taxon>Gunneridae</taxon>
        <taxon>Pentapetalae</taxon>
        <taxon>rosids</taxon>
        <taxon>malvids</taxon>
        <taxon>Malvales</taxon>
        <taxon>Malvaceae</taxon>
        <taxon>Byttnerioideae</taxon>
        <taxon>Theobroma</taxon>
    </lineage>
</organism>
<sequence>MPPAPAAFRRECVTDIFSHCMQRRNNLNLVPFDLEIEITFRRHQRENLQVAALSQTMAEDNNNNGNNTINLVFEANRALRDYVVPLLQGCTKALGDLPSMQIILKLNQLTFR</sequence>
<keyword evidence="2" id="KW-1185">Reference proteome</keyword>
<protein>
    <submittedName>
        <fullName evidence="1">Uncharacterized protein</fullName>
    </submittedName>
</protein>
<proteinExistence type="predicted"/>
<evidence type="ECO:0000313" key="2">
    <source>
        <dbReference type="Proteomes" id="UP000026915"/>
    </source>
</evidence>
<name>A0A061EDU0_THECC</name>
<dbReference type="AlphaFoldDB" id="A0A061EDU0"/>
<dbReference type="InParanoid" id="A0A061EDU0"/>
<evidence type="ECO:0000313" key="1">
    <source>
        <dbReference type="EMBL" id="EOY03140.1"/>
    </source>
</evidence>
<dbReference type="HOGENOM" id="CLU_2150467_0_0_1"/>
<dbReference type="Gramene" id="EOY03140">
    <property type="protein sequence ID" value="EOY03140"/>
    <property type="gene ID" value="TCM_017685"/>
</dbReference>
<reference evidence="1 2" key="1">
    <citation type="journal article" date="2013" name="Genome Biol.">
        <title>The genome sequence of the most widely cultivated cacao type and its use to identify candidate genes regulating pod color.</title>
        <authorList>
            <person name="Motamayor J.C."/>
            <person name="Mockaitis K."/>
            <person name="Schmutz J."/>
            <person name="Haiminen N."/>
            <person name="Iii D.L."/>
            <person name="Cornejo O."/>
            <person name="Findley S.D."/>
            <person name="Zheng P."/>
            <person name="Utro F."/>
            <person name="Royaert S."/>
            <person name="Saski C."/>
            <person name="Jenkins J."/>
            <person name="Podicheti R."/>
            <person name="Zhao M."/>
            <person name="Scheffler B.E."/>
            <person name="Stack J.C."/>
            <person name="Feltus F.A."/>
            <person name="Mustiga G.M."/>
            <person name="Amores F."/>
            <person name="Phillips W."/>
            <person name="Marelli J.P."/>
            <person name="May G.D."/>
            <person name="Shapiro H."/>
            <person name="Ma J."/>
            <person name="Bustamante C.D."/>
            <person name="Schnell R.J."/>
            <person name="Main D."/>
            <person name="Gilbert D."/>
            <person name="Parida L."/>
            <person name="Kuhn D.N."/>
        </authorList>
    </citation>
    <scope>NUCLEOTIDE SEQUENCE [LARGE SCALE GENOMIC DNA]</scope>
    <source>
        <strain evidence="2">cv. Matina 1-6</strain>
    </source>
</reference>
<accession>A0A061EDU0</accession>
<dbReference type="Proteomes" id="UP000026915">
    <property type="component" value="Chromosome 4"/>
</dbReference>
<dbReference type="EMBL" id="CM001882">
    <property type="protein sequence ID" value="EOY03140.1"/>
    <property type="molecule type" value="Genomic_DNA"/>
</dbReference>